<dbReference type="NCBIfam" id="TIGR01656">
    <property type="entry name" value="Histidinol-ppas"/>
    <property type="match status" value="1"/>
</dbReference>
<protein>
    <recommendedName>
        <fullName evidence="6 7">D,D-heptose 1,7-bisphosphate phosphatase</fullName>
        <ecNumber evidence="7">3.1.3.-</ecNumber>
    </recommendedName>
</protein>
<evidence type="ECO:0000256" key="10">
    <source>
        <dbReference type="PIRSR" id="PIRSR004682-3"/>
    </source>
</evidence>
<evidence type="ECO:0000256" key="5">
    <source>
        <dbReference type="ARBA" id="ARBA00023277"/>
    </source>
</evidence>
<dbReference type="GO" id="GO:0016791">
    <property type="term" value="F:phosphatase activity"/>
    <property type="evidence" value="ECO:0007669"/>
    <property type="project" value="InterPro"/>
</dbReference>
<keyword evidence="3 11" id="KW-0479">Metal-binding</keyword>
<dbReference type="CDD" id="cd07503">
    <property type="entry name" value="HAD_HisB-N"/>
    <property type="match status" value="1"/>
</dbReference>
<dbReference type="PIRSF" id="PIRSF004682">
    <property type="entry name" value="GmhB"/>
    <property type="match status" value="1"/>
</dbReference>
<dbReference type="Pfam" id="PF13242">
    <property type="entry name" value="Hydrolase_like"/>
    <property type="match status" value="1"/>
</dbReference>
<keyword evidence="13" id="KW-1185">Reference proteome</keyword>
<feature type="binding site" evidence="9">
    <location>
        <begin position="8"/>
        <end position="10"/>
    </location>
    <ligand>
        <name>substrate</name>
    </ligand>
</feature>
<evidence type="ECO:0000256" key="9">
    <source>
        <dbReference type="PIRSR" id="PIRSR004682-2"/>
    </source>
</evidence>
<feature type="site" description="Stabilizes the phosphoryl group" evidence="10">
    <location>
        <position position="107"/>
    </location>
</feature>
<name>D1AJY3_SEBTE</name>
<feature type="active site" description="Nucleophile" evidence="8">
    <location>
        <position position="8"/>
    </location>
</feature>
<evidence type="ECO:0000256" key="4">
    <source>
        <dbReference type="ARBA" id="ARBA00022801"/>
    </source>
</evidence>
<comment type="cofactor">
    <cofactor evidence="11">
        <name>Zn(2+)</name>
        <dbReference type="ChEBI" id="CHEBI:29105"/>
    </cofactor>
</comment>
<evidence type="ECO:0000256" key="6">
    <source>
        <dbReference type="ARBA" id="ARBA00031828"/>
    </source>
</evidence>
<dbReference type="AlphaFoldDB" id="D1AJY3"/>
<dbReference type="eggNOG" id="COG0241">
    <property type="taxonomic scope" value="Bacteria"/>
</dbReference>
<evidence type="ECO:0000256" key="8">
    <source>
        <dbReference type="PIRSR" id="PIRSR004682-1"/>
    </source>
</evidence>
<dbReference type="GO" id="GO:0005975">
    <property type="term" value="P:carbohydrate metabolic process"/>
    <property type="evidence" value="ECO:0007669"/>
    <property type="project" value="InterPro"/>
</dbReference>
<accession>D1AJY3</accession>
<evidence type="ECO:0000256" key="3">
    <source>
        <dbReference type="ARBA" id="ARBA00022723"/>
    </source>
</evidence>
<dbReference type="STRING" id="526218.Sterm_0155"/>
<dbReference type="GO" id="GO:0005737">
    <property type="term" value="C:cytoplasm"/>
    <property type="evidence" value="ECO:0007669"/>
    <property type="project" value="UniProtKB-SubCell"/>
</dbReference>
<dbReference type="InterPro" id="IPR036412">
    <property type="entry name" value="HAD-like_sf"/>
</dbReference>
<organism evidence="12 13">
    <name type="scientific">Sebaldella termitidis (strain ATCC 33386 / NCTC 11300)</name>
    <dbReference type="NCBI Taxonomy" id="526218"/>
    <lineage>
        <taxon>Bacteria</taxon>
        <taxon>Fusobacteriati</taxon>
        <taxon>Fusobacteriota</taxon>
        <taxon>Fusobacteriia</taxon>
        <taxon>Fusobacteriales</taxon>
        <taxon>Leptotrichiaceae</taxon>
        <taxon>Sebaldella</taxon>
    </lineage>
</organism>
<feature type="binding site" evidence="11">
    <location>
        <position position="8"/>
    </location>
    <ligand>
        <name>Mg(2+)</name>
        <dbReference type="ChEBI" id="CHEBI:18420"/>
    </ligand>
</feature>
<dbReference type="HOGENOM" id="CLU_085077_3_1_0"/>
<evidence type="ECO:0000313" key="12">
    <source>
        <dbReference type="EMBL" id="ACZ07040.1"/>
    </source>
</evidence>
<feature type="binding site" evidence="11">
    <location>
        <position position="133"/>
    </location>
    <ligand>
        <name>Mg(2+)</name>
        <dbReference type="ChEBI" id="CHEBI:18420"/>
    </ligand>
</feature>
<comment type="cofactor">
    <cofactor evidence="11">
        <name>Mg(2+)</name>
        <dbReference type="ChEBI" id="CHEBI:18420"/>
    </cofactor>
</comment>
<comment type="similarity">
    <text evidence="7">Belongs to the gmhB family.</text>
</comment>
<keyword evidence="2 7" id="KW-0963">Cytoplasm</keyword>
<dbReference type="Gene3D" id="3.40.50.1000">
    <property type="entry name" value="HAD superfamily/HAD-like"/>
    <property type="match status" value="1"/>
</dbReference>
<evidence type="ECO:0000256" key="1">
    <source>
        <dbReference type="ARBA" id="ARBA00004496"/>
    </source>
</evidence>
<evidence type="ECO:0000256" key="2">
    <source>
        <dbReference type="ARBA" id="ARBA00022490"/>
    </source>
</evidence>
<reference evidence="13" key="1">
    <citation type="submission" date="2009-09" db="EMBL/GenBank/DDBJ databases">
        <title>The complete chromosome of Sebaldella termitidis ATCC 33386.</title>
        <authorList>
            <consortium name="US DOE Joint Genome Institute (JGI-PGF)"/>
            <person name="Lucas S."/>
            <person name="Copeland A."/>
            <person name="Lapidus A."/>
            <person name="Glavina del Rio T."/>
            <person name="Dalin E."/>
            <person name="Tice H."/>
            <person name="Bruce D."/>
            <person name="Goodwin L."/>
            <person name="Pitluck S."/>
            <person name="Kyrpides N."/>
            <person name="Mavromatis K."/>
            <person name="Ivanova N."/>
            <person name="Mikhailova N."/>
            <person name="Sims D."/>
            <person name="Meincke L."/>
            <person name="Brettin T."/>
            <person name="Detter J.C."/>
            <person name="Han C."/>
            <person name="Larimer F."/>
            <person name="Land M."/>
            <person name="Hauser L."/>
            <person name="Markowitz V."/>
            <person name="Cheng J.F."/>
            <person name="Hugenholtz P."/>
            <person name="Woyke T."/>
            <person name="Wu D."/>
            <person name="Eisen J.A."/>
        </authorList>
    </citation>
    <scope>NUCLEOTIDE SEQUENCE [LARGE SCALE GENOMIC DNA]</scope>
    <source>
        <strain evidence="13">ATCC 33386 / NCTC 11300</strain>
    </source>
</reference>
<feature type="binding site" evidence="11">
    <location>
        <position position="89"/>
    </location>
    <ligand>
        <name>Zn(2+)</name>
        <dbReference type="ChEBI" id="CHEBI:29105"/>
    </ligand>
</feature>
<keyword evidence="11" id="KW-0862">Zinc</keyword>
<proteinExistence type="inferred from homology"/>
<dbReference type="PANTHER" id="PTHR42891">
    <property type="entry name" value="D-GLYCERO-BETA-D-MANNO-HEPTOSE-1,7-BISPHOSPHATE 7-PHOSPHATASE"/>
    <property type="match status" value="1"/>
</dbReference>
<keyword evidence="5 7" id="KW-0119">Carbohydrate metabolism</keyword>
<dbReference type="NCBIfam" id="TIGR01662">
    <property type="entry name" value="HAD-SF-IIIA"/>
    <property type="match status" value="1"/>
</dbReference>
<feature type="active site" description="Proton donor" evidence="8">
    <location>
        <position position="10"/>
    </location>
</feature>
<dbReference type="InterPro" id="IPR006543">
    <property type="entry name" value="Histidinol-phos"/>
</dbReference>
<dbReference type="InterPro" id="IPR004446">
    <property type="entry name" value="Heptose_bisP_phosphatase"/>
</dbReference>
<feature type="binding site" evidence="11">
    <location>
        <position position="91"/>
    </location>
    <ligand>
        <name>Zn(2+)</name>
        <dbReference type="ChEBI" id="CHEBI:29105"/>
    </ligand>
</feature>
<dbReference type="PANTHER" id="PTHR42891:SF1">
    <property type="entry name" value="D-GLYCERO-BETA-D-MANNO-HEPTOSE-1,7-BISPHOSPHATE 7-PHOSPHATASE"/>
    <property type="match status" value="1"/>
</dbReference>
<feature type="binding site" evidence="9">
    <location>
        <position position="133"/>
    </location>
    <ligand>
        <name>substrate</name>
    </ligand>
</feature>
<feature type="binding site" evidence="11">
    <location>
        <position position="10"/>
    </location>
    <ligand>
        <name>Mg(2+)</name>
        <dbReference type="ChEBI" id="CHEBI:18420"/>
    </ligand>
</feature>
<keyword evidence="11" id="KW-0460">Magnesium</keyword>
<evidence type="ECO:0000256" key="11">
    <source>
        <dbReference type="PIRSR" id="PIRSR004682-4"/>
    </source>
</evidence>
<dbReference type="EC" id="3.1.3.-" evidence="7"/>
<feature type="site" description="Stabilizes the phosphoryl group" evidence="10">
    <location>
        <position position="50"/>
    </location>
</feature>
<feature type="binding site" evidence="11">
    <location>
        <position position="105"/>
    </location>
    <ligand>
        <name>Zn(2+)</name>
        <dbReference type="ChEBI" id="CHEBI:29105"/>
    </ligand>
</feature>
<evidence type="ECO:0000256" key="7">
    <source>
        <dbReference type="PIRNR" id="PIRNR004682"/>
    </source>
</evidence>
<feature type="binding site" evidence="11">
    <location>
        <position position="103"/>
    </location>
    <ligand>
        <name>Zn(2+)</name>
        <dbReference type="ChEBI" id="CHEBI:29105"/>
    </ligand>
</feature>
<feature type="binding site" evidence="9">
    <location>
        <begin position="106"/>
        <end position="107"/>
    </location>
    <ligand>
        <name>substrate</name>
    </ligand>
</feature>
<keyword evidence="4 7" id="KW-0378">Hydrolase</keyword>
<dbReference type="InterPro" id="IPR006549">
    <property type="entry name" value="HAD-SF_hydro_IIIA"/>
</dbReference>
<feature type="binding site" evidence="9">
    <location>
        <begin position="50"/>
        <end position="53"/>
    </location>
    <ligand>
        <name>substrate</name>
    </ligand>
</feature>
<dbReference type="SUPFAM" id="SSF56784">
    <property type="entry name" value="HAD-like"/>
    <property type="match status" value="1"/>
</dbReference>
<dbReference type="EMBL" id="CP001739">
    <property type="protein sequence ID" value="ACZ07040.1"/>
    <property type="molecule type" value="Genomic_DNA"/>
</dbReference>
<dbReference type="GO" id="GO:0046872">
    <property type="term" value="F:metal ion binding"/>
    <property type="evidence" value="ECO:0007669"/>
    <property type="project" value="UniProtKB-KW"/>
</dbReference>
<dbReference type="KEGG" id="str:Sterm_0155"/>
<reference evidence="12 13" key="2">
    <citation type="journal article" date="2010" name="Stand. Genomic Sci.">
        <title>Complete genome sequence of Sebaldella termitidis type strain (NCTC 11300).</title>
        <authorList>
            <person name="Harmon-Smith M."/>
            <person name="Celia L."/>
            <person name="Chertkov O."/>
            <person name="Lapidus A."/>
            <person name="Copeland A."/>
            <person name="Glavina Del Rio T."/>
            <person name="Nolan M."/>
            <person name="Lucas S."/>
            <person name="Tice H."/>
            <person name="Cheng J.F."/>
            <person name="Han C."/>
            <person name="Detter J.C."/>
            <person name="Bruce D."/>
            <person name="Goodwin L."/>
            <person name="Pitluck S."/>
            <person name="Pati A."/>
            <person name="Liolios K."/>
            <person name="Ivanova N."/>
            <person name="Mavromatis K."/>
            <person name="Mikhailova N."/>
            <person name="Chen A."/>
            <person name="Palaniappan K."/>
            <person name="Land M."/>
            <person name="Hauser L."/>
            <person name="Chang Y.J."/>
            <person name="Jeffries C.D."/>
            <person name="Brettin T."/>
            <person name="Goker M."/>
            <person name="Beck B."/>
            <person name="Bristow J."/>
            <person name="Eisen J.A."/>
            <person name="Markowitz V."/>
            <person name="Hugenholtz P."/>
            <person name="Kyrpides N.C."/>
            <person name="Klenk H.P."/>
            <person name="Chen F."/>
        </authorList>
    </citation>
    <scope>NUCLEOTIDE SEQUENCE [LARGE SCALE GENOMIC DNA]</scope>
    <source>
        <strain evidence="13">ATCC 33386 / NCTC 11300</strain>
    </source>
</reference>
<feature type="binding site" evidence="11">
    <location>
        <position position="132"/>
    </location>
    <ligand>
        <name>Mg(2+)</name>
        <dbReference type="ChEBI" id="CHEBI:18420"/>
    </ligand>
</feature>
<comment type="subcellular location">
    <subcellularLocation>
        <location evidence="1 7">Cytoplasm</location>
    </subcellularLocation>
</comment>
<dbReference type="NCBIfam" id="TIGR00213">
    <property type="entry name" value="GmhB_yaeD"/>
    <property type="match status" value="1"/>
</dbReference>
<evidence type="ECO:0000313" key="13">
    <source>
        <dbReference type="Proteomes" id="UP000000845"/>
    </source>
</evidence>
<gene>
    <name evidence="12" type="ordered locus">Sterm_0155</name>
</gene>
<feature type="binding site" evidence="9">
    <location>
        <begin position="16"/>
        <end position="19"/>
    </location>
    <ligand>
        <name>substrate</name>
    </ligand>
</feature>
<feature type="site" description="Contributes to substrate recognition" evidence="10">
    <location>
        <position position="106"/>
    </location>
</feature>
<dbReference type="InterPro" id="IPR023214">
    <property type="entry name" value="HAD_sf"/>
</dbReference>
<sequence>MNKYILLDRDGTINIEKDYLYKIEDFEYEYGVIEALEIFQKKGYKLAVITNQSGIGRGYYSEEDFLKLTSFVENDLKKKGIIIEKTYYCPHHTDGKGNYKTECECRKPGTLLFEKAVKELDIDTRNTYMLGDKASDLIPADKLGIKPVFLRTGHGREESLKGLDFDFLSFDNILDFAKTL</sequence>
<dbReference type="Proteomes" id="UP000000845">
    <property type="component" value="Chromosome"/>
</dbReference>
<dbReference type="RefSeq" id="WP_012859639.1">
    <property type="nucleotide sequence ID" value="NC_013517.1"/>
</dbReference>